<evidence type="ECO:0000313" key="1">
    <source>
        <dbReference type="EMBL" id="TDF73372.1"/>
    </source>
</evidence>
<dbReference type="EMBL" id="SMOG01000006">
    <property type="protein sequence ID" value="TDF73372.1"/>
    <property type="molecule type" value="Genomic_DNA"/>
</dbReference>
<gene>
    <name evidence="1" type="ORF">E0946_03155</name>
</gene>
<dbReference type="Proteomes" id="UP000294588">
    <property type="component" value="Unassembled WGS sequence"/>
</dbReference>
<keyword evidence="2" id="KW-1185">Reference proteome</keyword>
<proteinExistence type="predicted"/>
<organism evidence="1 2">
    <name type="scientific">Candidatus Syntrophosphaera thermopropionivorans</name>
    <dbReference type="NCBI Taxonomy" id="2593015"/>
    <lineage>
        <taxon>Bacteria</taxon>
        <taxon>Pseudomonadati</taxon>
        <taxon>Candidatus Cloacimonadota</taxon>
        <taxon>Candidatus Cloacimonadia</taxon>
        <taxon>Candidatus Cloacimonadales</taxon>
        <taxon>Candidatus Cloacimonadaceae</taxon>
        <taxon>Candidatus Syntrophosphaera</taxon>
    </lineage>
</organism>
<comment type="caution">
    <text evidence="1">The sequence shown here is derived from an EMBL/GenBank/DDBJ whole genome shotgun (WGS) entry which is preliminary data.</text>
</comment>
<reference evidence="1" key="1">
    <citation type="submission" date="2019-03" db="EMBL/GenBank/DDBJ databases">
        <title>Candidatus Syntrophosphaera thermopropionivorans: a novel player in syntrophic propionate oxidation during anaerobic digestion.</title>
        <authorList>
            <person name="Dyksma S."/>
        </authorList>
    </citation>
    <scope>NUCLEOTIDE SEQUENCE</scope>
    <source>
        <strain evidence="1">W5</strain>
    </source>
</reference>
<accession>A0AC61QJN4</accession>
<sequence length="617" mass="69201">MQNRNRILMLIVLLIVATGICSAQKVQFNISPAHLQPGEKGVLQATLIIQDSDKKQSYDPSEGENGYLTLKVIGSYPQLNFESTKYPEPDKITDGIWEYYGKFTLKKPFVVKADAKPGKLSIKVELQYGLCHKSSGFCDPPQTVEGTVQLEILPPATLAESENEQFIEKEQDTLATNASVSTKEEIPSAPVQKEESGNILIYMLLAILGGIVLNFTPCVLPILPIRAMSMINQAQKDITKLMIHTLLYTLGVLLSFGAIAAVFVIARASGVNLTYGFLSQSVTYNLIMMSILFLFGLSLLNVWEMTLPGMNAAAKATSKGGYIGSFFNGVFAFLMGFSCMGPFMGPALEVAFRLSSPMLVLFFLLIGFGFALPFIIISLFPKALKALPKPGEWMNIFKEAMGFVLLWLTWKYVSNIWSLTKSGPFLINTLLFIFWMGVAAWLYGRFVRPQYKKWVQFLLGFVAIAIIIWSASYYLKWEPEKEANKQEQVQVQGMQPAEQEGWYVFTPELLYKLQEEGKPVYVEIGAAWCTNCKTNEKKVLNQEDIIAEFEKRGVIRLKGDFTREDAVLKDFMLQYGSIGVPFNMLFIPGEEPIKMPELFSKSDLKKALEQIPVKEKQ</sequence>
<evidence type="ECO:0000313" key="2">
    <source>
        <dbReference type="Proteomes" id="UP000294588"/>
    </source>
</evidence>
<protein>
    <submittedName>
        <fullName evidence="1">DUF255 domain-containing protein</fullName>
    </submittedName>
</protein>
<name>A0AC61QJN4_9BACT</name>